<dbReference type="OrthoDB" id="17844at2"/>
<keyword evidence="2" id="KW-0472">Membrane</keyword>
<feature type="compositionally biased region" description="Acidic residues" evidence="1">
    <location>
        <begin position="363"/>
        <end position="373"/>
    </location>
</feature>
<gene>
    <name evidence="3" type="ordered locus">CCA_00514</name>
</gene>
<organism evidence="3 4">
    <name type="scientific">Chlamydia caviae (strain ATCC VR-813 / DSM 19441 / 03DC25 / GPIC)</name>
    <name type="common">Chlamydophila caviae</name>
    <dbReference type="NCBI Taxonomy" id="227941"/>
    <lineage>
        <taxon>Bacteria</taxon>
        <taxon>Pseudomonadati</taxon>
        <taxon>Chlamydiota</taxon>
        <taxon>Chlamydiia</taxon>
        <taxon>Chlamydiales</taxon>
        <taxon>Chlamydiaceae</taxon>
        <taxon>Chlamydia/Chlamydophila group</taxon>
        <taxon>Chlamydia</taxon>
    </lineage>
</organism>
<protein>
    <submittedName>
        <fullName evidence="3">Uncharacterized protein</fullName>
    </submittedName>
</protein>
<proteinExistence type="predicted"/>
<feature type="region of interest" description="Disordered" evidence="1">
    <location>
        <begin position="344"/>
        <end position="379"/>
    </location>
</feature>
<reference evidence="3 4" key="1">
    <citation type="journal article" date="2003" name="Nucleic Acids Res.">
        <title>Genome sequence of Chlamydophila caviae (Chlamydia psittaci GPIC): examining the role of niche-specific genes in the evolution of the Chlamydiaceae.</title>
        <authorList>
            <person name="Read T.D."/>
            <person name="Myers G.S.A."/>
            <person name="Brunham R.C."/>
            <person name="Nelson W.C."/>
            <person name="Paulsen I.T."/>
            <person name="Heidelberg J.F."/>
            <person name="Holtzapple E.K."/>
            <person name="Khouri H.M."/>
            <person name="Federova N.B."/>
            <person name="Carty H.A."/>
            <person name="Umayam L.A."/>
            <person name="Haft D.H."/>
            <person name="Peterson J.D."/>
            <person name="Beanan M.J."/>
            <person name="White O."/>
            <person name="Salzberg S.L."/>
            <person name="Hsia R.-C."/>
            <person name="McClarty G."/>
            <person name="Rank R.G."/>
            <person name="Bavoil P.M."/>
            <person name="Fraser C.M."/>
        </authorList>
    </citation>
    <scope>NUCLEOTIDE SEQUENCE [LARGE SCALE GENOMIC DNA]</scope>
    <source>
        <strain evidence="4">ATCC VR-813 / DSM 19441 / 03DC25 / GPIC</strain>
    </source>
</reference>
<keyword evidence="4" id="KW-1185">Reference proteome</keyword>
<feature type="transmembrane region" description="Helical" evidence="2">
    <location>
        <begin position="179"/>
        <end position="197"/>
    </location>
</feature>
<evidence type="ECO:0000313" key="3">
    <source>
        <dbReference type="EMBL" id="AAP05258.1"/>
    </source>
</evidence>
<dbReference type="EMBL" id="AE015925">
    <property type="protein sequence ID" value="AAP05258.1"/>
    <property type="molecule type" value="Genomic_DNA"/>
</dbReference>
<dbReference type="Proteomes" id="UP000002193">
    <property type="component" value="Chromosome"/>
</dbReference>
<dbReference type="AlphaFoldDB" id="Q823B1"/>
<evidence type="ECO:0000256" key="2">
    <source>
        <dbReference type="SAM" id="Phobius"/>
    </source>
</evidence>
<accession>Q823B1</accession>
<dbReference type="RefSeq" id="WP_011006474.1">
    <property type="nucleotide sequence ID" value="NC_003361.3"/>
</dbReference>
<feature type="transmembrane region" description="Helical" evidence="2">
    <location>
        <begin position="150"/>
        <end position="173"/>
    </location>
</feature>
<dbReference type="HOGENOM" id="CLU_755856_0_0_0"/>
<keyword evidence="2" id="KW-0812">Transmembrane</keyword>
<dbReference type="KEGG" id="cca:CCA_00514"/>
<keyword evidence="2" id="KW-1133">Transmembrane helix</keyword>
<sequence length="379" mass="40954">MSIPVDIQVRNSENQVRTISVLANNRNFIKNERQTFLAVIGAFVLGIILLLVGVSVLILPLGLTSALSISLGVAGLVIGSVVIAHCLKVVYSQNAVWRRNYLDIKTAIRGRGLIIPNEKNTETILSVLFPSSLDVLTYGRVHCMGKTRTVIAMTEIVLGIGCIVGALISELLITTWFRPGISLGLGIAGAALFVGGLQDIRAFSLSAQGVAHLYLMQHEQDLRRTERILFEKSLESAVSRSNLLERNLQEANTKNFDLTTELIAHSAQITHYKNQISSLKLNQPIIPPPPTISSWLGTISSSISSTSQFLGSFLPSGRQTVSSAMGGAAGTPPLLAITAPPVIENTEQDEETIESLSISNDNNESDEEFEDANENINPT</sequence>
<evidence type="ECO:0000256" key="1">
    <source>
        <dbReference type="SAM" id="MobiDB-lite"/>
    </source>
</evidence>
<feature type="transmembrane region" description="Helical" evidence="2">
    <location>
        <begin position="36"/>
        <end position="63"/>
    </location>
</feature>
<feature type="transmembrane region" description="Helical" evidence="2">
    <location>
        <begin position="69"/>
        <end position="91"/>
    </location>
</feature>
<name>Q823B1_CHLCV</name>
<evidence type="ECO:0000313" key="4">
    <source>
        <dbReference type="Proteomes" id="UP000002193"/>
    </source>
</evidence>